<dbReference type="PANTHER" id="PTHR13156:SF0">
    <property type="entry name" value="NADH DEHYDROGENASE [UBIQUINONE] IRON-SULFUR PROTEIN 6, MITOCHONDRIAL"/>
    <property type="match status" value="1"/>
</dbReference>
<dbReference type="OMA" id="TPFANEH"/>
<dbReference type="OrthoDB" id="307899at2759"/>
<dbReference type="Proteomes" id="UP000243498">
    <property type="component" value="Unassembled WGS sequence"/>
</dbReference>
<comment type="caution">
    <text evidence="2">The sequence shown here is derived from an EMBL/GenBank/DDBJ whole genome shotgun (WGS) entry which is preliminary data.</text>
</comment>
<accession>A0A162HTP4</accession>
<dbReference type="GO" id="GO:0005739">
    <property type="term" value="C:mitochondrion"/>
    <property type="evidence" value="ECO:0007669"/>
    <property type="project" value="GOC"/>
</dbReference>
<reference evidence="2 4" key="1">
    <citation type="journal article" date="2016" name="Genome Biol. Evol.">
        <title>Divergent and convergent evolution of fungal pathogenicity.</title>
        <authorList>
            <person name="Shang Y."/>
            <person name="Xiao G."/>
            <person name="Zheng P."/>
            <person name="Cen K."/>
            <person name="Zhan S."/>
            <person name="Wang C."/>
        </authorList>
    </citation>
    <scope>NUCLEOTIDE SEQUENCE [LARGE SCALE GENOMIC DNA]</scope>
    <source>
        <strain evidence="2 4">RCEF 4871</strain>
    </source>
</reference>
<dbReference type="GO" id="GO:0006120">
    <property type="term" value="P:mitochondrial electron transport, NADH to ubiquinone"/>
    <property type="evidence" value="ECO:0007669"/>
    <property type="project" value="TreeGrafter"/>
</dbReference>
<dbReference type="STRING" id="1081105.A0A162HTP4"/>
<dbReference type="EMBL" id="SBHS01000004">
    <property type="protein sequence ID" value="TWU76785.1"/>
    <property type="molecule type" value="Genomic_DNA"/>
</dbReference>
<reference evidence="5" key="2">
    <citation type="submission" date="2018-12" db="EMBL/GenBank/DDBJ databases">
        <title>The complete genome of Metarhizium rileyi, a key fungal pathogen of Lepidoptera.</title>
        <authorList>
            <person name="Binneck E."/>
            <person name="Lastra C.C.L."/>
            <person name="Sosa-Gomez D.R."/>
        </authorList>
    </citation>
    <scope>NUCLEOTIDE SEQUENCE [LARGE SCALE GENOMIC DNA]</scope>
    <source>
        <strain evidence="5">Cep018-CH2</strain>
    </source>
</reference>
<name>A0A162HTP4_METRR</name>
<protein>
    <submittedName>
        <fullName evidence="2">NADH:ubiquinone oxidoreductase 18.4kD subunit</fullName>
    </submittedName>
</protein>
<dbReference type="InterPro" id="IPR019401">
    <property type="entry name" value="Znf_CHCC"/>
</dbReference>
<keyword evidence="4" id="KW-1185">Reference proteome</keyword>
<evidence type="ECO:0000259" key="1">
    <source>
        <dbReference type="Pfam" id="PF10276"/>
    </source>
</evidence>
<dbReference type="Pfam" id="PF10276">
    <property type="entry name" value="zf-CHCC"/>
    <property type="match status" value="1"/>
</dbReference>
<sequence length="165" mass="18492">MAFPQLRSIGALARQLRVSQRAFTTSARQLEAAVPSTTRTEMSPATIEETQIKPVEQAPNRVDIWSRSQKPRSKAMTGPRFEQTDFDLQPQPLSAMEMIHKEPVRWTHDRVVACDGGGGPAGHPRIFINTDKPEIATCNYCGVPYANEHHRQRLEALPKTSYPLS</sequence>
<dbReference type="Proteomes" id="UP000317257">
    <property type="component" value="Unassembled WGS sequence"/>
</dbReference>
<evidence type="ECO:0000313" key="5">
    <source>
        <dbReference type="Proteomes" id="UP000317257"/>
    </source>
</evidence>
<dbReference type="Gene3D" id="2.60.260.40">
    <property type="entry name" value="q5lls5 like domains"/>
    <property type="match status" value="1"/>
</dbReference>
<evidence type="ECO:0000313" key="3">
    <source>
        <dbReference type="EMBL" id="TWU76785.1"/>
    </source>
</evidence>
<accession>A0A5C6GFW1</accession>
<dbReference type="AlphaFoldDB" id="A0A162HTP4"/>
<gene>
    <name evidence="3" type="ORF">ED733_005302</name>
    <name evidence="2" type="ORF">NOR_04502</name>
</gene>
<reference evidence="3" key="3">
    <citation type="journal article" date="2019" name="Microbiol. Resour. Announc.">
        <title>Genome Sequence of Metarhizium rileyi, a Microbial Control Agent for Lepidoptera.</title>
        <authorList>
            <person name="Binneck E."/>
            <person name="Lastra C.C.L."/>
            <person name="Sosa-Gomez D.R."/>
        </authorList>
    </citation>
    <scope>NUCLEOTIDE SEQUENCE</scope>
    <source>
        <strain evidence="3">Cep018-CH2</strain>
    </source>
</reference>
<feature type="domain" description="Zinc finger CHCC-type" evidence="1">
    <location>
        <begin position="110"/>
        <end position="145"/>
    </location>
</feature>
<proteinExistence type="predicted"/>
<organism evidence="2 4">
    <name type="scientific">Metarhizium rileyi (strain RCEF 4871)</name>
    <name type="common">Nomuraea rileyi</name>
    <dbReference type="NCBI Taxonomy" id="1649241"/>
    <lineage>
        <taxon>Eukaryota</taxon>
        <taxon>Fungi</taxon>
        <taxon>Dikarya</taxon>
        <taxon>Ascomycota</taxon>
        <taxon>Pezizomycotina</taxon>
        <taxon>Sordariomycetes</taxon>
        <taxon>Hypocreomycetidae</taxon>
        <taxon>Hypocreales</taxon>
        <taxon>Clavicipitaceae</taxon>
        <taxon>Metarhizium</taxon>
    </lineage>
</organism>
<evidence type="ECO:0000313" key="2">
    <source>
        <dbReference type="EMBL" id="OAA43135.1"/>
    </source>
</evidence>
<evidence type="ECO:0000313" key="4">
    <source>
        <dbReference type="Proteomes" id="UP000243498"/>
    </source>
</evidence>
<dbReference type="PANTHER" id="PTHR13156">
    <property type="entry name" value="NADH-UBIQUINONE OXIDOREDUCTASE 13 KD-A SUBUNIT"/>
    <property type="match status" value="1"/>
</dbReference>
<dbReference type="EMBL" id="AZHC01000012">
    <property type="protein sequence ID" value="OAA43135.1"/>
    <property type="molecule type" value="Genomic_DNA"/>
</dbReference>
<dbReference type="FunFam" id="2.60.260.40:FF:000003">
    <property type="entry name" value="NADH dehydrogenase [ubiquinone] iron-sulfur protein 6, mitochondrial"/>
    <property type="match status" value="1"/>
</dbReference>